<dbReference type="RefSeq" id="WP_084071279.1">
    <property type="nucleotide sequence ID" value="NZ_FWXY01000024.1"/>
</dbReference>
<dbReference type="OrthoDB" id="5422620at2"/>
<evidence type="ECO:0000313" key="2">
    <source>
        <dbReference type="Proteomes" id="UP000192418"/>
    </source>
</evidence>
<evidence type="ECO:0000313" key="1">
    <source>
        <dbReference type="EMBL" id="SMD04834.1"/>
    </source>
</evidence>
<accession>A0A1W2E509</accession>
<name>A0A1W2E509_9BACT</name>
<dbReference type="EMBL" id="FWXY01000024">
    <property type="protein sequence ID" value="SMD04834.1"/>
    <property type="molecule type" value="Genomic_DNA"/>
</dbReference>
<sequence>MEKCPVCRAAVTHQTTCRRCKTDLSTLLKMESDALIYRDQAMEAFKEENFMQMFEFAKRSAALVGSPEARKLLAFAAVLVKRYTLACKLF</sequence>
<dbReference type="AlphaFoldDB" id="A0A1W2E509"/>
<reference evidence="1 2" key="1">
    <citation type="submission" date="2017-04" db="EMBL/GenBank/DDBJ databases">
        <authorList>
            <person name="Afonso C.L."/>
            <person name="Miller P.J."/>
            <person name="Scott M.A."/>
            <person name="Spackman E."/>
            <person name="Goraichik I."/>
            <person name="Dimitrov K.M."/>
            <person name="Suarez D.L."/>
            <person name="Swayne D.E."/>
        </authorList>
    </citation>
    <scope>NUCLEOTIDE SEQUENCE [LARGE SCALE GENOMIC DNA]</scope>
    <source>
        <strain evidence="1 2">DSM 3385</strain>
    </source>
</reference>
<organism evidence="1 2">
    <name type="scientific">Desulfocicer vacuolatum DSM 3385</name>
    <dbReference type="NCBI Taxonomy" id="1121400"/>
    <lineage>
        <taxon>Bacteria</taxon>
        <taxon>Pseudomonadati</taxon>
        <taxon>Thermodesulfobacteriota</taxon>
        <taxon>Desulfobacteria</taxon>
        <taxon>Desulfobacterales</taxon>
        <taxon>Desulfobacteraceae</taxon>
        <taxon>Desulfocicer</taxon>
    </lineage>
</organism>
<protein>
    <submittedName>
        <fullName evidence="1">Uncharacterized protein</fullName>
    </submittedName>
</protein>
<dbReference type="Proteomes" id="UP000192418">
    <property type="component" value="Unassembled WGS sequence"/>
</dbReference>
<proteinExistence type="predicted"/>
<gene>
    <name evidence="1" type="ORF">SAMN02746065_12455</name>
</gene>
<keyword evidence="2" id="KW-1185">Reference proteome</keyword>